<keyword evidence="2" id="KW-1185">Reference proteome</keyword>
<evidence type="ECO:0000313" key="1">
    <source>
        <dbReference type="EMBL" id="KAF5355364.1"/>
    </source>
</evidence>
<proteinExistence type="predicted"/>
<organism evidence="1 2">
    <name type="scientific">Tetrapyrgos nigripes</name>
    <dbReference type="NCBI Taxonomy" id="182062"/>
    <lineage>
        <taxon>Eukaryota</taxon>
        <taxon>Fungi</taxon>
        <taxon>Dikarya</taxon>
        <taxon>Basidiomycota</taxon>
        <taxon>Agaricomycotina</taxon>
        <taxon>Agaricomycetes</taxon>
        <taxon>Agaricomycetidae</taxon>
        <taxon>Agaricales</taxon>
        <taxon>Marasmiineae</taxon>
        <taxon>Marasmiaceae</taxon>
        <taxon>Tetrapyrgos</taxon>
    </lineage>
</organism>
<reference evidence="1 2" key="1">
    <citation type="journal article" date="2020" name="ISME J.">
        <title>Uncovering the hidden diversity of litter-decomposition mechanisms in mushroom-forming fungi.</title>
        <authorList>
            <person name="Floudas D."/>
            <person name="Bentzer J."/>
            <person name="Ahren D."/>
            <person name="Johansson T."/>
            <person name="Persson P."/>
            <person name="Tunlid A."/>
        </authorList>
    </citation>
    <scope>NUCLEOTIDE SEQUENCE [LARGE SCALE GENOMIC DNA]</scope>
    <source>
        <strain evidence="1 2">CBS 291.85</strain>
    </source>
</reference>
<sequence>MTSLLEMTLERTTEAGSRQLVYAALGGTEEEMGGGYVNHTKVDEPSDFAISAKGAEFQNRIHAELLELLPLVGSSKESVKDYLKI</sequence>
<gene>
    <name evidence="1" type="ORF">D9758_006115</name>
</gene>
<protein>
    <submittedName>
        <fullName evidence="1">Uncharacterized protein</fullName>
    </submittedName>
</protein>
<name>A0A8H5G045_9AGAR</name>
<accession>A0A8H5G045</accession>
<comment type="caution">
    <text evidence="1">The sequence shown here is derived from an EMBL/GenBank/DDBJ whole genome shotgun (WGS) entry which is preliminary data.</text>
</comment>
<evidence type="ECO:0000313" key="2">
    <source>
        <dbReference type="Proteomes" id="UP000559256"/>
    </source>
</evidence>
<dbReference type="Proteomes" id="UP000559256">
    <property type="component" value="Unassembled WGS sequence"/>
</dbReference>
<dbReference type="OrthoDB" id="542013at2759"/>
<dbReference type="AlphaFoldDB" id="A0A8H5G045"/>
<dbReference type="EMBL" id="JAACJM010000057">
    <property type="protein sequence ID" value="KAF5355364.1"/>
    <property type="molecule type" value="Genomic_DNA"/>
</dbReference>